<dbReference type="EMBL" id="JAZDWU010000001">
    <property type="protein sequence ID" value="KAL0014718.1"/>
    <property type="molecule type" value="Genomic_DNA"/>
</dbReference>
<keyword evidence="4" id="KW-1185">Reference proteome</keyword>
<feature type="region of interest" description="Disordered" evidence="2">
    <location>
        <begin position="113"/>
        <end position="133"/>
    </location>
</feature>
<protein>
    <recommendedName>
        <fullName evidence="5">HMA domain-containing protein</fullName>
    </recommendedName>
</protein>
<evidence type="ECO:0008006" key="5">
    <source>
        <dbReference type="Google" id="ProtNLM"/>
    </source>
</evidence>
<dbReference type="Gene3D" id="3.30.70.100">
    <property type="match status" value="1"/>
</dbReference>
<proteinExistence type="predicted"/>
<dbReference type="PANTHER" id="PTHR45868">
    <property type="entry name" value="HEAVY METAL-ASSOCIATED ISOPRENYLATED PLANT PROTEIN 33-RELATED"/>
    <property type="match status" value="1"/>
</dbReference>
<evidence type="ECO:0000256" key="1">
    <source>
        <dbReference type="ARBA" id="ARBA00022723"/>
    </source>
</evidence>
<feature type="region of interest" description="Disordered" evidence="2">
    <location>
        <begin position="29"/>
        <end position="50"/>
    </location>
</feature>
<accession>A0AAW2DVP4</accession>
<evidence type="ECO:0000256" key="2">
    <source>
        <dbReference type="SAM" id="MobiDB-lite"/>
    </source>
</evidence>
<gene>
    <name evidence="3" type="ORF">SO802_001787</name>
</gene>
<feature type="compositionally biased region" description="Basic residues" evidence="2">
    <location>
        <begin position="113"/>
        <end position="126"/>
    </location>
</feature>
<name>A0AAW2DVP4_9ROSI</name>
<feature type="region of interest" description="Disordered" evidence="2">
    <location>
        <begin position="317"/>
        <end position="337"/>
    </location>
</feature>
<reference evidence="3 4" key="1">
    <citation type="submission" date="2024-01" db="EMBL/GenBank/DDBJ databases">
        <title>A telomere-to-telomere, gap-free genome of sweet tea (Lithocarpus litseifolius).</title>
        <authorList>
            <person name="Zhou J."/>
        </authorList>
    </citation>
    <scope>NUCLEOTIDE SEQUENCE [LARGE SCALE GENOMIC DNA]</scope>
    <source>
        <strain evidence="3">Zhou-2022a</strain>
        <tissue evidence="3">Leaf</tissue>
    </source>
</reference>
<sequence length="450" mass="50570">MINDGEIEVDSFSRASVAASNSISLLKEEPKSTLPCPLGAKSNDVEKIKKTPKAEPSDLLSIYELMTEAKLDCWDKSDRNEEEWPIYIGKRSKKMAKRPLPIIMPFEKPGVKIHGKKDSKKKKNTQKKSMSLEEEKYIQSERMPITLVEYLPKEFLQNHSENKMKEDVVQCCMVSIDDNERKRVELKVSVNCCDGCKKKVKKVLQGIEGNKFKAFTFLFSLHYLAFLLLLIMKEKHILSGVLKTEIDPLQPKVTVLGNVDSKVLIKKLLKVGKQAEMWDSGNQNAGKAKKEAEVAVTKTECQEAKCLDSHATITDKTKESIDSGDGNKNRTLKNDQKEMESAAKISNIEVIKNEIPPNPQPYMNSTDHPILMNDGGNVKTQTQCFYMVGPSAVTTMPYYVIPSYVAPFPPIYNGQEFYNSYSISQPPIQTPATEVGDYFSDDNTVGCSVM</sequence>
<dbReference type="PANTHER" id="PTHR45868:SF14">
    <property type="entry name" value="OS08G0205500 PROTEIN"/>
    <property type="match status" value="1"/>
</dbReference>
<evidence type="ECO:0000313" key="3">
    <source>
        <dbReference type="EMBL" id="KAL0014718.1"/>
    </source>
</evidence>
<evidence type="ECO:0000313" key="4">
    <source>
        <dbReference type="Proteomes" id="UP001459277"/>
    </source>
</evidence>
<dbReference type="AlphaFoldDB" id="A0AAW2DVP4"/>
<comment type="caution">
    <text evidence="3">The sequence shown here is derived from an EMBL/GenBank/DDBJ whole genome shotgun (WGS) entry which is preliminary data.</text>
</comment>
<dbReference type="GO" id="GO:0046872">
    <property type="term" value="F:metal ion binding"/>
    <property type="evidence" value="ECO:0007669"/>
    <property type="project" value="UniProtKB-KW"/>
</dbReference>
<organism evidence="3 4">
    <name type="scientific">Lithocarpus litseifolius</name>
    <dbReference type="NCBI Taxonomy" id="425828"/>
    <lineage>
        <taxon>Eukaryota</taxon>
        <taxon>Viridiplantae</taxon>
        <taxon>Streptophyta</taxon>
        <taxon>Embryophyta</taxon>
        <taxon>Tracheophyta</taxon>
        <taxon>Spermatophyta</taxon>
        <taxon>Magnoliopsida</taxon>
        <taxon>eudicotyledons</taxon>
        <taxon>Gunneridae</taxon>
        <taxon>Pentapetalae</taxon>
        <taxon>rosids</taxon>
        <taxon>fabids</taxon>
        <taxon>Fagales</taxon>
        <taxon>Fagaceae</taxon>
        <taxon>Lithocarpus</taxon>
    </lineage>
</organism>
<keyword evidence="1" id="KW-0479">Metal-binding</keyword>
<dbReference type="Proteomes" id="UP001459277">
    <property type="component" value="Unassembled WGS sequence"/>
</dbReference>